<dbReference type="EMBL" id="ASPP01004429">
    <property type="protein sequence ID" value="ETO32171.1"/>
    <property type="molecule type" value="Genomic_DNA"/>
</dbReference>
<reference evidence="3 4" key="1">
    <citation type="journal article" date="2013" name="Curr. Biol.">
        <title>The Genome of the Foraminiferan Reticulomyxa filosa.</title>
        <authorList>
            <person name="Glockner G."/>
            <person name="Hulsmann N."/>
            <person name="Schleicher M."/>
            <person name="Noegel A.A."/>
            <person name="Eichinger L."/>
            <person name="Gallinger C."/>
            <person name="Pawlowski J."/>
            <person name="Sierra R."/>
            <person name="Euteneuer U."/>
            <person name="Pillet L."/>
            <person name="Moustafa A."/>
            <person name="Platzer M."/>
            <person name="Groth M."/>
            <person name="Szafranski K."/>
            <person name="Schliwa M."/>
        </authorList>
    </citation>
    <scope>NUCLEOTIDE SEQUENCE [LARGE SCALE GENOMIC DNA]</scope>
</reference>
<evidence type="ECO:0000256" key="1">
    <source>
        <dbReference type="PROSITE-ProRule" id="PRU00175"/>
    </source>
</evidence>
<dbReference type="InterPro" id="IPR013083">
    <property type="entry name" value="Znf_RING/FYVE/PHD"/>
</dbReference>
<accession>X6P1Q3</accession>
<keyword evidence="4" id="KW-1185">Reference proteome</keyword>
<evidence type="ECO:0000313" key="4">
    <source>
        <dbReference type="Proteomes" id="UP000023152"/>
    </source>
</evidence>
<dbReference type="Pfam" id="PF13639">
    <property type="entry name" value="zf-RING_2"/>
    <property type="match status" value="1"/>
</dbReference>
<dbReference type="Proteomes" id="UP000023152">
    <property type="component" value="Unassembled WGS sequence"/>
</dbReference>
<keyword evidence="1" id="KW-0479">Metal-binding</keyword>
<dbReference type="SUPFAM" id="SSF57850">
    <property type="entry name" value="RING/U-box"/>
    <property type="match status" value="1"/>
</dbReference>
<comment type="caution">
    <text evidence="3">The sequence shown here is derived from an EMBL/GenBank/DDBJ whole genome shotgun (WGS) entry which is preliminary data.</text>
</comment>
<evidence type="ECO:0000259" key="2">
    <source>
        <dbReference type="PROSITE" id="PS50089"/>
    </source>
</evidence>
<dbReference type="GO" id="GO:0008270">
    <property type="term" value="F:zinc ion binding"/>
    <property type="evidence" value="ECO:0007669"/>
    <property type="project" value="UniProtKB-KW"/>
</dbReference>
<dbReference type="OrthoDB" id="5357315at2759"/>
<keyword evidence="1" id="KW-0862">Zinc</keyword>
<dbReference type="SMART" id="SM00184">
    <property type="entry name" value="RING"/>
    <property type="match status" value="1"/>
</dbReference>
<evidence type="ECO:0000313" key="3">
    <source>
        <dbReference type="EMBL" id="ETO32171.1"/>
    </source>
</evidence>
<proteinExistence type="predicted"/>
<feature type="domain" description="RING-type" evidence="2">
    <location>
        <begin position="15"/>
        <end position="62"/>
    </location>
</feature>
<keyword evidence="1" id="KW-0863">Zinc-finger</keyword>
<gene>
    <name evidence="3" type="ORF">RFI_04945</name>
</gene>
<dbReference type="InterPro" id="IPR001841">
    <property type="entry name" value="Znf_RING"/>
</dbReference>
<dbReference type="AlphaFoldDB" id="X6P1Q3"/>
<dbReference type="Gene3D" id="3.30.40.10">
    <property type="entry name" value="Zinc/RING finger domain, C3HC4 (zinc finger)"/>
    <property type="match status" value="1"/>
</dbReference>
<protein>
    <recommendedName>
        <fullName evidence="2">RING-type domain-containing protein</fullName>
    </recommendedName>
</protein>
<organism evidence="3 4">
    <name type="scientific">Reticulomyxa filosa</name>
    <dbReference type="NCBI Taxonomy" id="46433"/>
    <lineage>
        <taxon>Eukaryota</taxon>
        <taxon>Sar</taxon>
        <taxon>Rhizaria</taxon>
        <taxon>Retaria</taxon>
        <taxon>Foraminifera</taxon>
        <taxon>Monothalamids</taxon>
        <taxon>Reticulomyxidae</taxon>
        <taxon>Reticulomyxa</taxon>
    </lineage>
</organism>
<sequence length="196" mass="21992">MSSNKKIKREANDKCAICLEVLSYMPNICTPCGHRFHIECITSHLHTSNSDGTLRWFCPICKARLSCGCGDCSESFFVDPNGLLDDEDDDSDDDIWEGASESHSVVDSNWVVQDRIDRSTNESGGERDNEKKLGIDNSSKECAIVKEEASPTSPLPSFMDFGNEQERKERLMNAEKRFKAALFAELTKDNSPDEKK</sequence>
<name>X6P1Q3_RETFI</name>
<dbReference type="PROSITE" id="PS50089">
    <property type="entry name" value="ZF_RING_2"/>
    <property type="match status" value="1"/>
</dbReference>